<dbReference type="WBParaSite" id="MCU_007706-RE">
    <property type="protein sequence ID" value="MCU_007706-RE"/>
    <property type="gene ID" value="MCU_007706"/>
</dbReference>
<dbReference type="AlphaFoldDB" id="A0A5K3FFA1"/>
<evidence type="ECO:0000313" key="1">
    <source>
        <dbReference type="WBParaSite" id="MCU_007706-RE"/>
    </source>
</evidence>
<accession>A0A5K3FFA1</accession>
<sequence>MMKLCVPVIAAHFDSIDSIQPNFYASTDLANLATLLTDSRLGGVMEDSKLLAVATWFEARRTAPEEVEEEGKKGGKTFVDVFIDLVAAIDLGKITSDQFVDICTSKCWMHVPEECRYGLTISTSMNATSTTSHAT</sequence>
<proteinExistence type="predicted"/>
<organism evidence="1">
    <name type="scientific">Mesocestoides corti</name>
    <name type="common">Flatworm</name>
    <dbReference type="NCBI Taxonomy" id="53468"/>
    <lineage>
        <taxon>Eukaryota</taxon>
        <taxon>Metazoa</taxon>
        <taxon>Spiralia</taxon>
        <taxon>Lophotrochozoa</taxon>
        <taxon>Platyhelminthes</taxon>
        <taxon>Cestoda</taxon>
        <taxon>Eucestoda</taxon>
        <taxon>Cyclophyllidea</taxon>
        <taxon>Mesocestoididae</taxon>
        <taxon>Mesocestoides</taxon>
    </lineage>
</organism>
<protein>
    <submittedName>
        <fullName evidence="1">BTB domain-containing protein</fullName>
    </submittedName>
</protein>
<name>A0A5K3FFA1_MESCO</name>
<reference evidence="1" key="1">
    <citation type="submission" date="2019-11" db="UniProtKB">
        <authorList>
            <consortium name="WormBaseParasite"/>
        </authorList>
    </citation>
    <scope>IDENTIFICATION</scope>
</reference>